<gene>
    <name evidence="3" type="ORF">OG560_00200</name>
</gene>
<dbReference type="PROSITE" id="PS00086">
    <property type="entry name" value="CYTOCHROME_P450"/>
    <property type="match status" value="1"/>
</dbReference>
<comment type="similarity">
    <text evidence="1 2">Belongs to the cytochrome P450 family.</text>
</comment>
<dbReference type="PANTHER" id="PTHR46696:SF1">
    <property type="entry name" value="CYTOCHROME P450 YJIB-RELATED"/>
    <property type="match status" value="1"/>
</dbReference>
<name>A0ABZ1JUQ6_9ACTN</name>
<accession>A0ABZ1JUQ6</accession>
<proteinExistence type="inferred from homology"/>
<dbReference type="CDD" id="cd11029">
    <property type="entry name" value="CYP107-like"/>
    <property type="match status" value="1"/>
</dbReference>
<organism evidence="3 4">
    <name type="scientific">[Kitasatospora] papulosa</name>
    <dbReference type="NCBI Taxonomy" id="1464011"/>
    <lineage>
        <taxon>Bacteria</taxon>
        <taxon>Bacillati</taxon>
        <taxon>Actinomycetota</taxon>
        <taxon>Actinomycetes</taxon>
        <taxon>Kitasatosporales</taxon>
        <taxon>Streptomycetaceae</taxon>
        <taxon>Streptomyces</taxon>
    </lineage>
</organism>
<sequence>MYIDRSKFSLDQPVSSLDPNRGTYEEAAEWQRHGPVVPVTLPDDVRAWAAVSAEAARSVLNAHPDLSSDPQHWGAYNRGEIPAGWPLLHLIVGESLLNADGAAHRRLRGLLSHAFAPRRIDALAPRIQEITRELLDGLESVEPEEVIDLKETFAYPLPLMIICELYGLIDSDQQRQLRGHFRTLLSVDVSSAERQAATTGEREVLARLVADRSAAPLGDLTSALLEALDEDGGKLTQKELIDTLEFILSAGHETTVNALTNTVLALLSHPDQLTAVLGGELSWSGAVEAGLYWKAPVRTVFMRYALRDTVLHGVTVRRGEPIAVSLAAANREQYATVPAPFDMHDSRPYQRQLAFGAGPHYCLGAPLARLESSIGLSQLFARFPAMRLAVPESELKPVISTAINGLAALPVVLRPASASDSGDRAAQRE</sequence>
<dbReference type="InterPro" id="IPR001128">
    <property type="entry name" value="Cyt_P450"/>
</dbReference>
<keyword evidence="2" id="KW-0349">Heme</keyword>
<dbReference type="RefSeq" id="WP_334546285.1">
    <property type="nucleotide sequence ID" value="NZ_CP108135.1"/>
</dbReference>
<dbReference type="PRINTS" id="PR00385">
    <property type="entry name" value="P450"/>
</dbReference>
<dbReference type="PANTHER" id="PTHR46696">
    <property type="entry name" value="P450, PUTATIVE (EUROFUNG)-RELATED"/>
    <property type="match status" value="1"/>
</dbReference>
<dbReference type="PRINTS" id="PR00359">
    <property type="entry name" value="BP450"/>
</dbReference>
<evidence type="ECO:0000313" key="3">
    <source>
        <dbReference type="EMBL" id="WTP63940.1"/>
    </source>
</evidence>
<dbReference type="InterPro" id="IPR002397">
    <property type="entry name" value="Cyt_P450_B"/>
</dbReference>
<dbReference type="Gene3D" id="1.10.630.10">
    <property type="entry name" value="Cytochrome P450"/>
    <property type="match status" value="1"/>
</dbReference>
<keyword evidence="2" id="KW-0503">Monooxygenase</keyword>
<dbReference type="InterPro" id="IPR017972">
    <property type="entry name" value="Cyt_P450_CS"/>
</dbReference>
<reference evidence="3 4" key="1">
    <citation type="submission" date="2022-10" db="EMBL/GenBank/DDBJ databases">
        <title>The complete genomes of actinobacterial strains from the NBC collection.</title>
        <authorList>
            <person name="Joergensen T.S."/>
            <person name="Alvarez Arevalo M."/>
            <person name="Sterndorff E.B."/>
            <person name="Faurdal D."/>
            <person name="Vuksanovic O."/>
            <person name="Mourched A.-S."/>
            <person name="Charusanti P."/>
            <person name="Shaw S."/>
            <person name="Blin K."/>
            <person name="Weber T."/>
        </authorList>
    </citation>
    <scope>NUCLEOTIDE SEQUENCE [LARGE SCALE GENOMIC DNA]</scope>
    <source>
        <strain evidence="3 4">NBC_00185</strain>
    </source>
</reference>
<dbReference type="InterPro" id="IPR036396">
    <property type="entry name" value="Cyt_P450_sf"/>
</dbReference>
<keyword evidence="2" id="KW-0560">Oxidoreductase</keyword>
<dbReference type="SUPFAM" id="SSF48264">
    <property type="entry name" value="Cytochrome P450"/>
    <property type="match status" value="1"/>
</dbReference>
<dbReference type="EMBL" id="CP108135">
    <property type="protein sequence ID" value="WTP63940.1"/>
    <property type="molecule type" value="Genomic_DNA"/>
</dbReference>
<dbReference type="Pfam" id="PF00067">
    <property type="entry name" value="p450"/>
    <property type="match status" value="2"/>
</dbReference>
<keyword evidence="4" id="KW-1185">Reference proteome</keyword>
<keyword evidence="2" id="KW-0408">Iron</keyword>
<keyword evidence="2" id="KW-0479">Metal-binding</keyword>
<evidence type="ECO:0000256" key="2">
    <source>
        <dbReference type="RuleBase" id="RU000461"/>
    </source>
</evidence>
<evidence type="ECO:0000313" key="4">
    <source>
        <dbReference type="Proteomes" id="UP001622496"/>
    </source>
</evidence>
<protein>
    <submittedName>
        <fullName evidence="3">Cytochrome P450</fullName>
    </submittedName>
</protein>
<dbReference type="Proteomes" id="UP001622496">
    <property type="component" value="Chromosome"/>
</dbReference>
<evidence type="ECO:0000256" key="1">
    <source>
        <dbReference type="ARBA" id="ARBA00010617"/>
    </source>
</evidence>